<gene>
    <name evidence="1" type="ORF">D4Q52_18955</name>
</gene>
<evidence type="ECO:0000313" key="1">
    <source>
        <dbReference type="EMBL" id="RJF70006.1"/>
    </source>
</evidence>
<name>A0A418V249_RHOPL</name>
<protein>
    <submittedName>
        <fullName evidence="1">Dihydrofolate reductase</fullName>
    </submittedName>
</protein>
<dbReference type="Gene3D" id="3.40.430.10">
    <property type="entry name" value="Dihydrofolate Reductase, subunit A"/>
    <property type="match status" value="1"/>
</dbReference>
<dbReference type="SUPFAM" id="SSF53597">
    <property type="entry name" value="Dihydrofolate reductase-like"/>
    <property type="match status" value="1"/>
</dbReference>
<proteinExistence type="predicted"/>
<dbReference type="OrthoDB" id="7631078at2"/>
<dbReference type="AlphaFoldDB" id="A0A418V249"/>
<evidence type="ECO:0000313" key="2">
    <source>
        <dbReference type="Proteomes" id="UP000285523"/>
    </source>
</evidence>
<dbReference type="Proteomes" id="UP000285523">
    <property type="component" value="Unassembled WGS sequence"/>
</dbReference>
<reference evidence="1 2" key="1">
    <citation type="submission" date="2018-09" db="EMBL/GenBank/DDBJ databases">
        <title>Draft genome sequence of Rhodopseudomonas palustris 2.1.18.</title>
        <authorList>
            <person name="Robertson S.L."/>
            <person name="Meyer T.E."/>
            <person name="Kyndt J.A."/>
        </authorList>
    </citation>
    <scope>NUCLEOTIDE SEQUENCE [LARGE SCALE GENOMIC DNA]</scope>
    <source>
        <strain evidence="1 2">2.1.18</strain>
    </source>
</reference>
<dbReference type="EMBL" id="QYYD01000020">
    <property type="protein sequence ID" value="RJF70006.1"/>
    <property type="molecule type" value="Genomic_DNA"/>
</dbReference>
<comment type="caution">
    <text evidence="1">The sequence shown here is derived from an EMBL/GenBank/DDBJ whole genome shotgun (WGS) entry which is preliminary data.</text>
</comment>
<dbReference type="RefSeq" id="WP_119858132.1">
    <property type="nucleotide sequence ID" value="NZ_QYYD01000020.1"/>
</dbReference>
<accession>A0A418V249</accession>
<sequence length="189" mass="20307">MTGKSALSIEGFVIVSAEGNLADAAGVMPDVLKFEGDQRFFANALDRAALIVHGRNSFEDQPNSPRRKRLVVTRQVPSLAPDLANPNAVLWNPAGASFDEARARAGIQVGMIAVIGGPEIFAMFFDRYDTFWLSEALHVRLPGGQPCFPGVPAQTPQQVLAAHGLAPAERIVLDAPHDVGVTPWRRTTA</sequence>
<organism evidence="1 2">
    <name type="scientific">Rhodopseudomonas palustris</name>
    <dbReference type="NCBI Taxonomy" id="1076"/>
    <lineage>
        <taxon>Bacteria</taxon>
        <taxon>Pseudomonadati</taxon>
        <taxon>Pseudomonadota</taxon>
        <taxon>Alphaproteobacteria</taxon>
        <taxon>Hyphomicrobiales</taxon>
        <taxon>Nitrobacteraceae</taxon>
        <taxon>Rhodopseudomonas</taxon>
    </lineage>
</organism>
<dbReference type="InterPro" id="IPR024072">
    <property type="entry name" value="DHFR-like_dom_sf"/>
</dbReference>